<reference evidence="1" key="1">
    <citation type="submission" date="2021-06" db="EMBL/GenBank/DDBJ databases">
        <authorList>
            <person name="Kallberg Y."/>
            <person name="Tangrot J."/>
            <person name="Rosling A."/>
        </authorList>
    </citation>
    <scope>NUCLEOTIDE SEQUENCE</scope>
    <source>
        <strain evidence="1">IL203A</strain>
    </source>
</reference>
<name>A0ACA9KC10_9GLOM</name>
<sequence length="97" mass="11230">MRSESYLNVKNDDHIKDDHNEKEDQKVGQKYSFIMFGGGYRICPGRKLAMIELLSLMVYVFGKYDVELIDMKAPLKTKSSHATSCQELMVKIKPRNK</sequence>
<protein>
    <submittedName>
        <fullName evidence="1">15940_t:CDS:1</fullName>
    </submittedName>
</protein>
<keyword evidence="2" id="KW-1185">Reference proteome</keyword>
<evidence type="ECO:0000313" key="2">
    <source>
        <dbReference type="Proteomes" id="UP000789702"/>
    </source>
</evidence>
<proteinExistence type="predicted"/>
<gene>
    <name evidence="1" type="ORF">DHETER_LOCUS1416</name>
</gene>
<comment type="caution">
    <text evidence="1">The sequence shown here is derived from an EMBL/GenBank/DDBJ whole genome shotgun (WGS) entry which is preliminary data.</text>
</comment>
<accession>A0ACA9KC10</accession>
<evidence type="ECO:0000313" key="1">
    <source>
        <dbReference type="EMBL" id="CAG8464125.1"/>
    </source>
</evidence>
<dbReference type="EMBL" id="CAJVPU010000845">
    <property type="protein sequence ID" value="CAG8464125.1"/>
    <property type="molecule type" value="Genomic_DNA"/>
</dbReference>
<dbReference type="Proteomes" id="UP000789702">
    <property type="component" value="Unassembled WGS sequence"/>
</dbReference>
<organism evidence="1 2">
    <name type="scientific">Dentiscutata heterogama</name>
    <dbReference type="NCBI Taxonomy" id="1316150"/>
    <lineage>
        <taxon>Eukaryota</taxon>
        <taxon>Fungi</taxon>
        <taxon>Fungi incertae sedis</taxon>
        <taxon>Mucoromycota</taxon>
        <taxon>Glomeromycotina</taxon>
        <taxon>Glomeromycetes</taxon>
        <taxon>Diversisporales</taxon>
        <taxon>Gigasporaceae</taxon>
        <taxon>Dentiscutata</taxon>
    </lineage>
</organism>